<reference evidence="1" key="1">
    <citation type="submission" date="2021-06" db="EMBL/GenBank/DDBJ databases">
        <authorList>
            <person name="Kallberg Y."/>
            <person name="Tangrot J."/>
            <person name="Rosling A."/>
        </authorList>
    </citation>
    <scope>NUCLEOTIDE SEQUENCE</scope>
    <source>
        <strain evidence="1">MA461A</strain>
    </source>
</reference>
<feature type="non-terminal residue" evidence="1">
    <location>
        <position position="1"/>
    </location>
</feature>
<gene>
    <name evidence="1" type="ORF">RPERSI_LOCUS5346</name>
</gene>
<protein>
    <submittedName>
        <fullName evidence="1">25219_t:CDS:1</fullName>
    </submittedName>
</protein>
<keyword evidence="2" id="KW-1185">Reference proteome</keyword>
<name>A0ACA9MDX2_9GLOM</name>
<sequence length="40" mass="4774">KNFVDAAEEVKYKEKSIDTYHLRDFAHTRSCAKCKTYDFD</sequence>
<organism evidence="1 2">
    <name type="scientific">Racocetra persica</name>
    <dbReference type="NCBI Taxonomy" id="160502"/>
    <lineage>
        <taxon>Eukaryota</taxon>
        <taxon>Fungi</taxon>
        <taxon>Fungi incertae sedis</taxon>
        <taxon>Mucoromycota</taxon>
        <taxon>Glomeromycotina</taxon>
        <taxon>Glomeromycetes</taxon>
        <taxon>Diversisporales</taxon>
        <taxon>Gigasporaceae</taxon>
        <taxon>Racocetra</taxon>
    </lineage>
</organism>
<evidence type="ECO:0000313" key="1">
    <source>
        <dbReference type="EMBL" id="CAG8586013.1"/>
    </source>
</evidence>
<proteinExistence type="predicted"/>
<dbReference type="Proteomes" id="UP000789920">
    <property type="component" value="Unassembled WGS sequence"/>
</dbReference>
<dbReference type="EMBL" id="CAJVQC010007952">
    <property type="protein sequence ID" value="CAG8586013.1"/>
    <property type="molecule type" value="Genomic_DNA"/>
</dbReference>
<accession>A0ACA9MDX2</accession>
<comment type="caution">
    <text evidence="1">The sequence shown here is derived from an EMBL/GenBank/DDBJ whole genome shotgun (WGS) entry which is preliminary data.</text>
</comment>
<evidence type="ECO:0000313" key="2">
    <source>
        <dbReference type="Proteomes" id="UP000789920"/>
    </source>
</evidence>